<proteinExistence type="predicted"/>
<dbReference type="EMBL" id="KZ613943">
    <property type="protein sequence ID" value="PMD42320.1"/>
    <property type="molecule type" value="Genomic_DNA"/>
</dbReference>
<evidence type="ECO:0000313" key="2">
    <source>
        <dbReference type="EMBL" id="PMD42320.1"/>
    </source>
</evidence>
<reference evidence="2 3" key="1">
    <citation type="submission" date="2016-04" db="EMBL/GenBank/DDBJ databases">
        <title>A degradative enzymes factory behind the ericoid mycorrhizal symbiosis.</title>
        <authorList>
            <consortium name="DOE Joint Genome Institute"/>
            <person name="Martino E."/>
            <person name="Morin E."/>
            <person name="Grelet G."/>
            <person name="Kuo A."/>
            <person name="Kohler A."/>
            <person name="Daghino S."/>
            <person name="Barry K."/>
            <person name="Choi C."/>
            <person name="Cichocki N."/>
            <person name="Clum A."/>
            <person name="Copeland A."/>
            <person name="Hainaut M."/>
            <person name="Haridas S."/>
            <person name="Labutti K."/>
            <person name="Lindquist E."/>
            <person name="Lipzen A."/>
            <person name="Khouja H.-R."/>
            <person name="Murat C."/>
            <person name="Ohm R."/>
            <person name="Olson A."/>
            <person name="Spatafora J."/>
            <person name="Veneault-Fourrey C."/>
            <person name="Henrissat B."/>
            <person name="Grigoriev I."/>
            <person name="Martin F."/>
            <person name="Perotto S."/>
        </authorList>
    </citation>
    <scope>NUCLEOTIDE SEQUENCE [LARGE SCALE GENOMIC DNA]</scope>
    <source>
        <strain evidence="2 3">F</strain>
    </source>
</reference>
<protein>
    <submittedName>
        <fullName evidence="2">Uncharacterized protein</fullName>
    </submittedName>
</protein>
<sequence length="94" mass="10815">MNGVQMLISPFFVCCAASVALDRAARTFEHEVQRWWQRTSLPEPRLPRLPFAEKSVLSISRHPISYILNPGSWYPKSWILDRIHAILGIQPSEV</sequence>
<gene>
    <name evidence="2" type="ORF">L207DRAFT_510538</name>
</gene>
<name>A0A2J6RUX9_HYAVF</name>
<dbReference type="AlphaFoldDB" id="A0A2J6RUX9"/>
<organism evidence="2 3">
    <name type="scientific">Hyaloscypha variabilis (strain UAMH 11265 / GT02V1 / F)</name>
    <name type="common">Meliniomyces variabilis</name>
    <dbReference type="NCBI Taxonomy" id="1149755"/>
    <lineage>
        <taxon>Eukaryota</taxon>
        <taxon>Fungi</taxon>
        <taxon>Dikarya</taxon>
        <taxon>Ascomycota</taxon>
        <taxon>Pezizomycotina</taxon>
        <taxon>Leotiomycetes</taxon>
        <taxon>Helotiales</taxon>
        <taxon>Hyaloscyphaceae</taxon>
        <taxon>Hyaloscypha</taxon>
        <taxon>Hyaloscypha variabilis</taxon>
    </lineage>
</organism>
<dbReference type="Proteomes" id="UP000235786">
    <property type="component" value="Unassembled WGS sequence"/>
</dbReference>
<evidence type="ECO:0000256" key="1">
    <source>
        <dbReference type="SAM" id="SignalP"/>
    </source>
</evidence>
<feature type="chain" id="PRO_5014451090" evidence="1">
    <location>
        <begin position="19"/>
        <end position="94"/>
    </location>
</feature>
<evidence type="ECO:0000313" key="3">
    <source>
        <dbReference type="Proteomes" id="UP000235786"/>
    </source>
</evidence>
<accession>A0A2J6RUX9</accession>
<keyword evidence="1" id="KW-0732">Signal</keyword>
<keyword evidence="3" id="KW-1185">Reference proteome</keyword>
<feature type="signal peptide" evidence="1">
    <location>
        <begin position="1"/>
        <end position="18"/>
    </location>
</feature>